<protein>
    <submittedName>
        <fullName evidence="1">Uncharacterized protein</fullName>
    </submittedName>
</protein>
<name>A0A0E9TQH6_ANGAN</name>
<accession>A0A0E9TQH6</accession>
<organism evidence="1">
    <name type="scientific">Anguilla anguilla</name>
    <name type="common">European freshwater eel</name>
    <name type="synonym">Muraena anguilla</name>
    <dbReference type="NCBI Taxonomy" id="7936"/>
    <lineage>
        <taxon>Eukaryota</taxon>
        <taxon>Metazoa</taxon>
        <taxon>Chordata</taxon>
        <taxon>Craniata</taxon>
        <taxon>Vertebrata</taxon>
        <taxon>Euteleostomi</taxon>
        <taxon>Actinopterygii</taxon>
        <taxon>Neopterygii</taxon>
        <taxon>Teleostei</taxon>
        <taxon>Anguilliformes</taxon>
        <taxon>Anguillidae</taxon>
        <taxon>Anguilla</taxon>
    </lineage>
</organism>
<sequence length="17" mass="2153">MWRRGSRLEACRNEFKN</sequence>
<dbReference type="AlphaFoldDB" id="A0A0E9TQH6"/>
<proteinExistence type="predicted"/>
<reference evidence="1" key="1">
    <citation type="submission" date="2014-11" db="EMBL/GenBank/DDBJ databases">
        <authorList>
            <person name="Amaro Gonzalez C."/>
        </authorList>
    </citation>
    <scope>NUCLEOTIDE SEQUENCE</scope>
</reference>
<reference evidence="1" key="2">
    <citation type="journal article" date="2015" name="Fish Shellfish Immunol.">
        <title>Early steps in the European eel (Anguilla anguilla)-Vibrio vulnificus interaction in the gills: Role of the RtxA13 toxin.</title>
        <authorList>
            <person name="Callol A."/>
            <person name="Pajuelo D."/>
            <person name="Ebbesson L."/>
            <person name="Teles M."/>
            <person name="MacKenzie S."/>
            <person name="Amaro C."/>
        </authorList>
    </citation>
    <scope>NUCLEOTIDE SEQUENCE</scope>
</reference>
<evidence type="ECO:0000313" key="1">
    <source>
        <dbReference type="EMBL" id="JAH55145.1"/>
    </source>
</evidence>
<dbReference type="EMBL" id="GBXM01053432">
    <property type="protein sequence ID" value="JAH55145.1"/>
    <property type="molecule type" value="Transcribed_RNA"/>
</dbReference>